<dbReference type="EMBL" id="PQXO01000888">
    <property type="protein sequence ID" value="TGO82200.1"/>
    <property type="molecule type" value="Genomic_DNA"/>
</dbReference>
<protein>
    <submittedName>
        <fullName evidence="1">Uncharacterized protein</fullName>
    </submittedName>
</protein>
<reference evidence="1 2" key="1">
    <citation type="submission" date="2017-12" db="EMBL/GenBank/DDBJ databases">
        <title>Comparative genomics of Botrytis spp.</title>
        <authorList>
            <person name="Valero-Jimenez C.A."/>
            <person name="Tapia P."/>
            <person name="Veloso J."/>
            <person name="Silva-Moreno E."/>
            <person name="Staats M."/>
            <person name="Valdes J.H."/>
            <person name="Van Kan J.A.L."/>
        </authorList>
    </citation>
    <scope>NUCLEOTIDE SEQUENCE [LARGE SCALE GENOMIC DNA]</scope>
    <source>
        <strain evidence="1 2">MUCL3349</strain>
    </source>
</reference>
<accession>A0A4Z1K968</accession>
<dbReference type="Proteomes" id="UP000297280">
    <property type="component" value="Unassembled WGS sequence"/>
</dbReference>
<proteinExistence type="predicted"/>
<evidence type="ECO:0000313" key="2">
    <source>
        <dbReference type="Proteomes" id="UP000297280"/>
    </source>
</evidence>
<gene>
    <name evidence="1" type="ORF">BPOR_0893g00040</name>
</gene>
<comment type="caution">
    <text evidence="1">The sequence shown here is derived from an EMBL/GenBank/DDBJ whole genome shotgun (WGS) entry which is preliminary data.</text>
</comment>
<evidence type="ECO:0000313" key="1">
    <source>
        <dbReference type="EMBL" id="TGO82200.1"/>
    </source>
</evidence>
<dbReference type="AlphaFoldDB" id="A0A4Z1K968"/>
<keyword evidence="2" id="KW-1185">Reference proteome</keyword>
<sequence>MLYPSIPDLLLYHRGTPQYPNKNLEDKKSQNCEGRVITLPRNTLNHSDDDFENFINEVEDPVDELEYLETISADAISGPDLKQRETEFKPEDSILERLPPELREMIFIFCGRNTFCSADQGPRLLKALRGQWRAYTHALNVFERLNSYELGAELRNHTSEVYHKVHDMTGLMTAKKAPQNVSSQSNSNDSKLAESDLKLTLQSVNTYSPLAQQKAKVTVLYYLVRQLHNANLIRHVQFYQKLRPSEQRSSRIILCQNDQGDWNFLKNFLTLVPCRRVKRVIIQLPNPENYHVNAASRYDNYYRDKYHESGRAKQDAFVLAVIESINQKVGVRGVVLGRSKDSLSGFCIWEAPEGRYMDWNRDVIEPWALRGGFGKTFLDYENNFLELRESQSRRCFVLNNRHD</sequence>
<name>A0A4Z1K968_9HELO</name>
<organism evidence="1 2">
    <name type="scientific">Botrytis porri</name>
    <dbReference type="NCBI Taxonomy" id="87229"/>
    <lineage>
        <taxon>Eukaryota</taxon>
        <taxon>Fungi</taxon>
        <taxon>Dikarya</taxon>
        <taxon>Ascomycota</taxon>
        <taxon>Pezizomycotina</taxon>
        <taxon>Leotiomycetes</taxon>
        <taxon>Helotiales</taxon>
        <taxon>Sclerotiniaceae</taxon>
        <taxon>Botrytis</taxon>
    </lineage>
</organism>